<feature type="region of interest" description="Disordered" evidence="1">
    <location>
        <begin position="23"/>
        <end position="44"/>
    </location>
</feature>
<dbReference type="Proteomes" id="UP000501600">
    <property type="component" value="Chromosome"/>
</dbReference>
<proteinExistence type="predicted"/>
<dbReference type="KEGG" id="phao:HF685_00510"/>
<evidence type="ECO:0000313" key="4">
    <source>
        <dbReference type="Proteomes" id="UP000501600"/>
    </source>
</evidence>
<sequence>MAASESDQDPIEEDVRVSSLEERLEKAQNRDRIRTGHANKGPDKNYRLGARVLGLLIGGVAGGFIVGFGLDSWLGTTPIFLLLFFFVGIGTAFWSIYRISSQPVGDIGTAISDEDDQGLS</sequence>
<feature type="transmembrane region" description="Helical" evidence="2">
    <location>
        <begin position="76"/>
        <end position="97"/>
    </location>
</feature>
<keyword evidence="2" id="KW-0812">Transmembrane</keyword>
<keyword evidence="4" id="KW-1185">Reference proteome</keyword>
<reference evidence="3 4" key="1">
    <citation type="submission" date="2020-04" db="EMBL/GenBank/DDBJ databases">
        <title>Genome sequence for Sphingorhabdus sp. strain M1.</title>
        <authorList>
            <person name="Park S.-J."/>
        </authorList>
    </citation>
    <scope>NUCLEOTIDE SEQUENCE [LARGE SCALE GENOMIC DNA]</scope>
    <source>
        <strain evidence="3 4">JK6</strain>
    </source>
</reference>
<evidence type="ECO:0000256" key="2">
    <source>
        <dbReference type="SAM" id="Phobius"/>
    </source>
</evidence>
<feature type="transmembrane region" description="Helical" evidence="2">
    <location>
        <begin position="48"/>
        <end position="70"/>
    </location>
</feature>
<organism evidence="3 4">
    <name type="scientific">Parasphingorhabdus halotolerans</name>
    <dbReference type="NCBI Taxonomy" id="2725558"/>
    <lineage>
        <taxon>Bacteria</taxon>
        <taxon>Pseudomonadati</taxon>
        <taxon>Pseudomonadota</taxon>
        <taxon>Alphaproteobacteria</taxon>
        <taxon>Sphingomonadales</taxon>
        <taxon>Sphingomonadaceae</taxon>
        <taxon>Parasphingorhabdus</taxon>
    </lineage>
</organism>
<dbReference type="InterPro" id="IPR032820">
    <property type="entry name" value="ATPase_put"/>
</dbReference>
<dbReference type="Pfam" id="PF09527">
    <property type="entry name" value="ATPase_gene1"/>
    <property type="match status" value="1"/>
</dbReference>
<keyword evidence="2" id="KW-0472">Membrane</keyword>
<accession>A0A6H2DPJ9</accession>
<dbReference type="EMBL" id="CP051217">
    <property type="protein sequence ID" value="QJB70589.1"/>
    <property type="molecule type" value="Genomic_DNA"/>
</dbReference>
<dbReference type="AlphaFoldDB" id="A0A6H2DPJ9"/>
<dbReference type="RefSeq" id="WP_168821067.1">
    <property type="nucleotide sequence ID" value="NZ_CP051217.1"/>
</dbReference>
<evidence type="ECO:0000313" key="3">
    <source>
        <dbReference type="EMBL" id="QJB70589.1"/>
    </source>
</evidence>
<keyword evidence="2" id="KW-1133">Transmembrane helix</keyword>
<gene>
    <name evidence="3" type="ORF">HF685_00510</name>
</gene>
<evidence type="ECO:0000256" key="1">
    <source>
        <dbReference type="SAM" id="MobiDB-lite"/>
    </source>
</evidence>
<name>A0A6H2DPJ9_9SPHN</name>
<protein>
    <submittedName>
        <fullName evidence="3">AtpZ/AtpI family protein</fullName>
    </submittedName>
</protein>